<dbReference type="Proteomes" id="UP001165079">
    <property type="component" value="Unassembled WGS sequence"/>
</dbReference>
<evidence type="ECO:0000313" key="7">
    <source>
        <dbReference type="EMBL" id="GLZ80285.1"/>
    </source>
</evidence>
<comment type="caution">
    <text evidence="7">The sequence shown here is derived from an EMBL/GenBank/DDBJ whole genome shotgun (WGS) entry which is preliminary data.</text>
</comment>
<dbReference type="RefSeq" id="WP_285665438.1">
    <property type="nucleotide sequence ID" value="NZ_BSTX01000004.1"/>
</dbReference>
<evidence type="ECO:0000313" key="8">
    <source>
        <dbReference type="Proteomes" id="UP001165079"/>
    </source>
</evidence>
<dbReference type="InterPro" id="IPR004111">
    <property type="entry name" value="Repressor_TetR_C"/>
</dbReference>
<dbReference type="GO" id="GO:0000976">
    <property type="term" value="F:transcription cis-regulatory region binding"/>
    <property type="evidence" value="ECO:0007669"/>
    <property type="project" value="TreeGrafter"/>
</dbReference>
<organism evidence="7 8">
    <name type="scientific">Actinorhabdospora filicis</name>
    <dbReference type="NCBI Taxonomy" id="1785913"/>
    <lineage>
        <taxon>Bacteria</taxon>
        <taxon>Bacillati</taxon>
        <taxon>Actinomycetota</taxon>
        <taxon>Actinomycetes</taxon>
        <taxon>Micromonosporales</taxon>
        <taxon>Micromonosporaceae</taxon>
        <taxon>Actinorhabdospora</taxon>
    </lineage>
</organism>
<keyword evidence="4" id="KW-0804">Transcription</keyword>
<dbReference type="PANTHER" id="PTHR30055:SF151">
    <property type="entry name" value="TRANSCRIPTIONAL REGULATORY PROTEIN"/>
    <property type="match status" value="1"/>
</dbReference>
<evidence type="ECO:0000256" key="4">
    <source>
        <dbReference type="ARBA" id="ARBA00023163"/>
    </source>
</evidence>
<keyword evidence="1" id="KW-0678">Repressor</keyword>
<dbReference type="PANTHER" id="PTHR30055">
    <property type="entry name" value="HTH-TYPE TRANSCRIPTIONAL REGULATOR RUTR"/>
    <property type="match status" value="1"/>
</dbReference>
<keyword evidence="2" id="KW-0805">Transcription regulation</keyword>
<dbReference type="PRINTS" id="PR00455">
    <property type="entry name" value="HTHTETR"/>
</dbReference>
<dbReference type="InterPro" id="IPR050109">
    <property type="entry name" value="HTH-type_TetR-like_transc_reg"/>
</dbReference>
<dbReference type="Gene3D" id="1.10.357.10">
    <property type="entry name" value="Tetracycline Repressor, domain 2"/>
    <property type="match status" value="1"/>
</dbReference>
<dbReference type="PRINTS" id="PR00400">
    <property type="entry name" value="TETREPRESSOR"/>
</dbReference>
<proteinExistence type="predicted"/>
<dbReference type="AlphaFoldDB" id="A0A9W6WCY4"/>
<dbReference type="GO" id="GO:0045892">
    <property type="term" value="P:negative regulation of DNA-templated transcription"/>
    <property type="evidence" value="ECO:0007669"/>
    <property type="project" value="InterPro"/>
</dbReference>
<dbReference type="InterPro" id="IPR001647">
    <property type="entry name" value="HTH_TetR"/>
</dbReference>
<dbReference type="PROSITE" id="PS50977">
    <property type="entry name" value="HTH_TETR_2"/>
    <property type="match status" value="1"/>
</dbReference>
<dbReference type="InterPro" id="IPR009057">
    <property type="entry name" value="Homeodomain-like_sf"/>
</dbReference>
<dbReference type="SUPFAM" id="SSF46689">
    <property type="entry name" value="Homeodomain-like"/>
    <property type="match status" value="1"/>
</dbReference>
<protein>
    <submittedName>
        <fullName evidence="7">TetR family transcriptional regulator</fullName>
    </submittedName>
</protein>
<reference evidence="7" key="1">
    <citation type="submission" date="2023-03" db="EMBL/GenBank/DDBJ databases">
        <title>Actinorhabdospora filicis NBRC 111898.</title>
        <authorList>
            <person name="Ichikawa N."/>
            <person name="Sato H."/>
            <person name="Tonouchi N."/>
        </authorList>
    </citation>
    <scope>NUCLEOTIDE SEQUENCE</scope>
    <source>
        <strain evidence="7">NBRC 111898</strain>
    </source>
</reference>
<dbReference type="EMBL" id="BSTX01000004">
    <property type="protein sequence ID" value="GLZ80285.1"/>
    <property type="molecule type" value="Genomic_DNA"/>
</dbReference>
<dbReference type="Pfam" id="PF02909">
    <property type="entry name" value="TetR_C_1"/>
    <property type="match status" value="1"/>
</dbReference>
<feature type="DNA-binding region" description="H-T-H motif" evidence="5">
    <location>
        <begin position="41"/>
        <end position="60"/>
    </location>
</feature>
<accession>A0A9W6WCY4</accession>
<name>A0A9W6WCY4_9ACTN</name>
<dbReference type="InterPro" id="IPR003012">
    <property type="entry name" value="Tet_transcr_reg_TetR"/>
</dbReference>
<dbReference type="InterPro" id="IPR036271">
    <property type="entry name" value="Tet_transcr_reg_TetR-rel_C_sf"/>
</dbReference>
<keyword evidence="3 5" id="KW-0238">DNA-binding</keyword>
<evidence type="ECO:0000259" key="6">
    <source>
        <dbReference type="PROSITE" id="PS50977"/>
    </source>
</evidence>
<evidence type="ECO:0000256" key="2">
    <source>
        <dbReference type="ARBA" id="ARBA00023015"/>
    </source>
</evidence>
<dbReference type="Pfam" id="PF00440">
    <property type="entry name" value="TetR_N"/>
    <property type="match status" value="1"/>
</dbReference>
<dbReference type="GO" id="GO:0046677">
    <property type="term" value="P:response to antibiotic"/>
    <property type="evidence" value="ECO:0007669"/>
    <property type="project" value="InterPro"/>
</dbReference>
<evidence type="ECO:0000256" key="3">
    <source>
        <dbReference type="ARBA" id="ARBA00023125"/>
    </source>
</evidence>
<evidence type="ECO:0000256" key="1">
    <source>
        <dbReference type="ARBA" id="ARBA00022491"/>
    </source>
</evidence>
<dbReference type="GO" id="GO:0003700">
    <property type="term" value="F:DNA-binding transcription factor activity"/>
    <property type="evidence" value="ECO:0007669"/>
    <property type="project" value="TreeGrafter"/>
</dbReference>
<keyword evidence="8" id="KW-1185">Reference proteome</keyword>
<feature type="domain" description="HTH tetR-type" evidence="6">
    <location>
        <begin position="18"/>
        <end position="78"/>
    </location>
</feature>
<gene>
    <name evidence="7" type="ORF">Afil01_50920</name>
</gene>
<evidence type="ECO:0000256" key="5">
    <source>
        <dbReference type="PROSITE-ProRule" id="PRU00335"/>
    </source>
</evidence>
<sequence length="226" mass="24251">MSGKFGAAWESGREAAPRLGRDEIVRAALELLESGGLDGFSMRKLAVALDIKSPSLYWHVKNKDELFDLVIDTVFGRCPLPGDEDVPWPERVKDVGMTWRRVLLNHPAAARLLPSRIPSGPNAMRLADHVVGILLRAGFDAKTASYGYLTLHFYVTGFACLEVAYVGGAAPGTISLDDYAGILAGLPSEDFPNLAAVSGDLLAGHLTARFEYGLGGIVDKLAKELG</sequence>
<dbReference type="SUPFAM" id="SSF48498">
    <property type="entry name" value="Tetracyclin repressor-like, C-terminal domain"/>
    <property type="match status" value="1"/>
</dbReference>